<dbReference type="EMBL" id="JBHSJJ010000006">
    <property type="protein sequence ID" value="MFC4872565.1"/>
    <property type="molecule type" value="Genomic_DNA"/>
</dbReference>
<evidence type="ECO:0000313" key="1">
    <source>
        <dbReference type="EMBL" id="MFC4872565.1"/>
    </source>
</evidence>
<sequence>MRDWQNHPGKAWAKRKNGAIIECDYFTEWIFDSSFPRWNEEEERFVANLTVKVAHEYLSHQMPVAMENVWSPFGIEILVNALSKSKSINAIKVVRLDCEPVENHRRDELRPPEDQMRDRVDVVRKELDEYIWPEYLHKLETTHLSVEETIDRIETFPPVTS</sequence>
<dbReference type="InterPro" id="IPR027417">
    <property type="entry name" value="P-loop_NTPase"/>
</dbReference>
<protein>
    <submittedName>
        <fullName evidence="1">Uncharacterized protein</fullName>
    </submittedName>
</protein>
<gene>
    <name evidence="1" type="ORF">ACFPFU_12790</name>
</gene>
<evidence type="ECO:0000313" key="2">
    <source>
        <dbReference type="Proteomes" id="UP001595818"/>
    </source>
</evidence>
<dbReference type="Proteomes" id="UP001595818">
    <property type="component" value="Unassembled WGS sequence"/>
</dbReference>
<keyword evidence="2" id="KW-1185">Reference proteome</keyword>
<reference evidence="2" key="1">
    <citation type="journal article" date="2019" name="Int. J. Syst. Evol. Microbiol.">
        <title>The Global Catalogue of Microorganisms (GCM) 10K type strain sequencing project: providing services to taxonomists for standard genome sequencing and annotation.</title>
        <authorList>
            <consortium name="The Broad Institute Genomics Platform"/>
            <consortium name="The Broad Institute Genome Sequencing Center for Infectious Disease"/>
            <person name="Wu L."/>
            <person name="Ma J."/>
        </authorList>
    </citation>
    <scope>NUCLEOTIDE SEQUENCE [LARGE SCALE GENOMIC DNA]</scope>
    <source>
        <strain evidence="2">CGMCC 4.7466</strain>
    </source>
</reference>
<dbReference type="Gene3D" id="3.40.50.300">
    <property type="entry name" value="P-loop containing nucleotide triphosphate hydrolases"/>
    <property type="match status" value="1"/>
</dbReference>
<name>A0ABV9T1G4_9BACT</name>
<organism evidence="1 2">
    <name type="scientific">Negadavirga shengliensis</name>
    <dbReference type="NCBI Taxonomy" id="1389218"/>
    <lineage>
        <taxon>Bacteria</taxon>
        <taxon>Pseudomonadati</taxon>
        <taxon>Bacteroidota</taxon>
        <taxon>Cytophagia</taxon>
        <taxon>Cytophagales</taxon>
        <taxon>Cyclobacteriaceae</taxon>
        <taxon>Negadavirga</taxon>
    </lineage>
</organism>
<proteinExistence type="predicted"/>
<comment type="caution">
    <text evidence="1">The sequence shown here is derived from an EMBL/GenBank/DDBJ whole genome shotgun (WGS) entry which is preliminary data.</text>
</comment>
<dbReference type="RefSeq" id="WP_377065064.1">
    <property type="nucleotide sequence ID" value="NZ_JBHSJJ010000006.1"/>
</dbReference>
<accession>A0ABV9T1G4</accession>